<dbReference type="SUPFAM" id="SSF53067">
    <property type="entry name" value="Actin-like ATPase domain"/>
    <property type="match status" value="2"/>
</dbReference>
<dbReference type="Gene3D" id="3.30.420.40">
    <property type="match status" value="2"/>
</dbReference>
<keyword evidence="2" id="KW-0067">ATP-binding</keyword>
<name>A0A8K0SEB3_9HYPO</name>
<dbReference type="Proteomes" id="UP000813444">
    <property type="component" value="Unassembled WGS sequence"/>
</dbReference>
<accession>A0A8K0SEB3</accession>
<evidence type="ECO:0000313" key="3">
    <source>
        <dbReference type="EMBL" id="KAH7304134.1"/>
    </source>
</evidence>
<protein>
    <submittedName>
        <fullName evidence="3">Uncharacterized protein</fullName>
    </submittedName>
</protein>
<dbReference type="Gene3D" id="3.90.640.10">
    <property type="entry name" value="Actin, Chain A, domain 4"/>
    <property type="match status" value="1"/>
</dbReference>
<sequence>MTSCSWTKLLLDTSAETQEYDDPSLGNAAGSVLFHLPAGKSAQQVCQDFLAQVYRHVMQALEAHYPAHLSITPVEFYFTMPAIWTDRAQAATKDAARGAGFGSRSLDTIHMITEPEAAAIAALKEELSPGSLNAAKIGDNFLVLDCGGGTVDITTYSIKRTYPLIEFGEICGGSGGKCGSTYIDREFRKLLARRFGSAFEDEPEVFKSPKSRLMQEFEKAKRIFGSTDQDCFEISGINLRGEFSEEHYDSTEGAVLLSKQDMEDLFAPVLKDILRLLSDQFEKALNKGKRIGLVILVGGFGSSDYLKQAVDRWCTEKTGVKCIRPAHCQAAIVRGAAIRGLEGTMPDNLICRRHYGFSWGLPFNSSTDDERYSYMSFGWKYCSGYMNWMIGKGTEVTKSTSVTADVMRTWSPGQSYVFNETLYSSTLDNAPKRQEQLRVDTIGSITMDFTGVDMSRFENRNTGSGIEYRLMYQIKIDLRTDEGVFKFSCVSNGKIIGTATINFTE</sequence>
<dbReference type="EMBL" id="JAGPNK010000025">
    <property type="protein sequence ID" value="KAH7304134.1"/>
    <property type="molecule type" value="Genomic_DNA"/>
</dbReference>
<comment type="caution">
    <text evidence="3">The sequence shown here is derived from an EMBL/GenBank/DDBJ whole genome shotgun (WGS) entry which is preliminary data.</text>
</comment>
<evidence type="ECO:0000313" key="4">
    <source>
        <dbReference type="Proteomes" id="UP000813444"/>
    </source>
</evidence>
<dbReference type="OrthoDB" id="5082719at2759"/>
<dbReference type="GO" id="GO:0005524">
    <property type="term" value="F:ATP binding"/>
    <property type="evidence" value="ECO:0007669"/>
    <property type="project" value="UniProtKB-KW"/>
</dbReference>
<dbReference type="PANTHER" id="PTHR14187:SF81">
    <property type="entry name" value="HSP70 FAMILY PROTEIN (AFU_ORTHOLOGUE AFUA_4G14040)"/>
    <property type="match status" value="1"/>
</dbReference>
<dbReference type="GO" id="GO:0140662">
    <property type="term" value="F:ATP-dependent protein folding chaperone"/>
    <property type="evidence" value="ECO:0007669"/>
    <property type="project" value="InterPro"/>
</dbReference>
<reference evidence="3" key="1">
    <citation type="journal article" date="2021" name="Nat. Commun.">
        <title>Genetic determinants of endophytism in the Arabidopsis root mycobiome.</title>
        <authorList>
            <person name="Mesny F."/>
            <person name="Miyauchi S."/>
            <person name="Thiergart T."/>
            <person name="Pickel B."/>
            <person name="Atanasova L."/>
            <person name="Karlsson M."/>
            <person name="Huettel B."/>
            <person name="Barry K.W."/>
            <person name="Haridas S."/>
            <person name="Chen C."/>
            <person name="Bauer D."/>
            <person name="Andreopoulos W."/>
            <person name="Pangilinan J."/>
            <person name="LaButti K."/>
            <person name="Riley R."/>
            <person name="Lipzen A."/>
            <person name="Clum A."/>
            <person name="Drula E."/>
            <person name="Henrissat B."/>
            <person name="Kohler A."/>
            <person name="Grigoriev I.V."/>
            <person name="Martin F.M."/>
            <person name="Hacquard S."/>
        </authorList>
    </citation>
    <scope>NUCLEOTIDE SEQUENCE</scope>
    <source>
        <strain evidence="3">MPI-CAGE-CH-0235</strain>
    </source>
</reference>
<dbReference type="InterPro" id="IPR043129">
    <property type="entry name" value="ATPase_NBD"/>
</dbReference>
<keyword evidence="1" id="KW-0547">Nucleotide-binding</keyword>
<gene>
    <name evidence="3" type="ORF">B0I35DRAFT_152542</name>
</gene>
<evidence type="ECO:0000256" key="2">
    <source>
        <dbReference type="ARBA" id="ARBA00022840"/>
    </source>
</evidence>
<proteinExistence type="predicted"/>
<keyword evidence="4" id="KW-1185">Reference proteome</keyword>
<dbReference type="InterPro" id="IPR013126">
    <property type="entry name" value="Hsp_70_fam"/>
</dbReference>
<dbReference type="AlphaFoldDB" id="A0A8K0SEB3"/>
<organism evidence="3 4">
    <name type="scientific">Stachybotrys elegans</name>
    <dbReference type="NCBI Taxonomy" id="80388"/>
    <lineage>
        <taxon>Eukaryota</taxon>
        <taxon>Fungi</taxon>
        <taxon>Dikarya</taxon>
        <taxon>Ascomycota</taxon>
        <taxon>Pezizomycotina</taxon>
        <taxon>Sordariomycetes</taxon>
        <taxon>Hypocreomycetidae</taxon>
        <taxon>Hypocreales</taxon>
        <taxon>Stachybotryaceae</taxon>
        <taxon>Stachybotrys</taxon>
    </lineage>
</organism>
<evidence type="ECO:0000256" key="1">
    <source>
        <dbReference type="ARBA" id="ARBA00022741"/>
    </source>
</evidence>
<dbReference type="Pfam" id="PF00012">
    <property type="entry name" value="HSP70"/>
    <property type="match status" value="1"/>
</dbReference>
<dbReference type="PANTHER" id="PTHR14187">
    <property type="entry name" value="ALPHA KINASE/ELONGATION FACTOR 2 KINASE"/>
    <property type="match status" value="1"/>
</dbReference>
<dbReference type="CDD" id="cd10170">
    <property type="entry name" value="ASKHA_NBD_HSP70"/>
    <property type="match status" value="1"/>
</dbReference>